<evidence type="ECO:0000313" key="6">
    <source>
        <dbReference type="Proteomes" id="UP000215459"/>
    </source>
</evidence>
<comment type="similarity">
    <text evidence="1">Belongs to the P-Pant transferase superfamily. Gsp/Sfp/HetI/AcpT family.</text>
</comment>
<protein>
    <submittedName>
        <fullName evidence="5">Uncharacterized protein</fullName>
    </submittedName>
</protein>
<sequence>MAVLQERRVLQPGECHVWWARSTDFSPFLIHLFDQDERKRFHAYRFSADRDRFAVACGVMRLGLASYSGQPPESIPISRSCPQCGKPHGKPEVTNLSPPGIQFSISHAGDRVIVAFAVNTPVGVDVEEVFSEWSGESVAEAALTVGEMRAFSRIKEAERAAGFLTYWTQKEAVVKAVGEGFTIPPNRFSVSGRSDSPQLLSWPRDPGLLRRISLYDLSPGPDTVASLAVLGGCCRIRYLDGSALIGDWCGRDRADSSIRGPSL</sequence>
<dbReference type="GO" id="GO:0019878">
    <property type="term" value="P:lysine biosynthetic process via aminoadipic acid"/>
    <property type="evidence" value="ECO:0007669"/>
    <property type="project" value="TreeGrafter"/>
</dbReference>
<dbReference type="Proteomes" id="UP000215459">
    <property type="component" value="Unassembled WGS sequence"/>
</dbReference>
<accession>A0A235B219</accession>
<proteinExistence type="inferred from homology"/>
<dbReference type="PANTHER" id="PTHR12215">
    <property type="entry name" value="PHOSPHOPANTETHEINE TRANSFERASE"/>
    <property type="match status" value="1"/>
</dbReference>
<dbReference type="GO" id="GO:0008897">
    <property type="term" value="F:holo-[acyl-carrier-protein] synthase activity"/>
    <property type="evidence" value="ECO:0007669"/>
    <property type="project" value="InterPro"/>
</dbReference>
<dbReference type="GO" id="GO:0000287">
    <property type="term" value="F:magnesium ion binding"/>
    <property type="evidence" value="ECO:0007669"/>
    <property type="project" value="InterPro"/>
</dbReference>
<evidence type="ECO:0000259" key="4">
    <source>
        <dbReference type="Pfam" id="PF22624"/>
    </source>
</evidence>
<keyword evidence="6" id="KW-1185">Reference proteome</keyword>
<dbReference type="InterPro" id="IPR008278">
    <property type="entry name" value="4-PPantetheinyl_Trfase_dom"/>
</dbReference>
<feature type="domain" description="4'-phosphopantetheinyl transferase" evidence="3">
    <location>
        <begin position="121"/>
        <end position="202"/>
    </location>
</feature>
<name>A0A235B219_9BACL</name>
<dbReference type="PANTHER" id="PTHR12215:SF10">
    <property type="entry name" value="L-AMINOADIPATE-SEMIALDEHYDE DEHYDROGENASE-PHOSPHOPANTETHEINYL TRANSFERASE"/>
    <property type="match status" value="1"/>
</dbReference>
<evidence type="ECO:0000256" key="1">
    <source>
        <dbReference type="ARBA" id="ARBA00010990"/>
    </source>
</evidence>
<organism evidence="5 6">
    <name type="scientific">Paludifilum halophilum</name>
    <dbReference type="NCBI Taxonomy" id="1642702"/>
    <lineage>
        <taxon>Bacteria</taxon>
        <taxon>Bacillati</taxon>
        <taxon>Bacillota</taxon>
        <taxon>Bacilli</taxon>
        <taxon>Bacillales</taxon>
        <taxon>Thermoactinomycetaceae</taxon>
        <taxon>Paludifilum</taxon>
    </lineage>
</organism>
<dbReference type="Gene3D" id="3.90.470.20">
    <property type="entry name" value="4'-phosphopantetheinyl transferase domain"/>
    <property type="match status" value="1"/>
</dbReference>
<comment type="caution">
    <text evidence="5">The sequence shown here is derived from an EMBL/GenBank/DDBJ whole genome shotgun (WGS) entry which is preliminary data.</text>
</comment>
<keyword evidence="2" id="KW-0808">Transferase</keyword>
<feature type="domain" description="4'-phosphopantetheinyl transferase N-terminal" evidence="4">
    <location>
        <begin position="19"/>
        <end position="115"/>
    </location>
</feature>
<dbReference type="InterPro" id="IPR055066">
    <property type="entry name" value="AASDHPPT_N"/>
</dbReference>
<dbReference type="Pfam" id="PF22624">
    <property type="entry name" value="AASDHPPT_N"/>
    <property type="match status" value="1"/>
</dbReference>
<dbReference type="Pfam" id="PF01648">
    <property type="entry name" value="ACPS"/>
    <property type="match status" value="1"/>
</dbReference>
<dbReference type="OrthoDB" id="9808281at2"/>
<evidence type="ECO:0000256" key="2">
    <source>
        <dbReference type="ARBA" id="ARBA00022679"/>
    </source>
</evidence>
<evidence type="ECO:0000259" key="3">
    <source>
        <dbReference type="Pfam" id="PF01648"/>
    </source>
</evidence>
<reference evidence="5 6" key="1">
    <citation type="submission" date="2017-07" db="EMBL/GenBank/DDBJ databases">
        <title>The genome sequence of Paludifilum halophilum highlights mechanisms for microbial adaptation to high salt environemnts.</title>
        <authorList>
            <person name="Belbahri L."/>
        </authorList>
    </citation>
    <scope>NUCLEOTIDE SEQUENCE [LARGE SCALE GENOMIC DNA]</scope>
    <source>
        <strain evidence="5 6">DSM 102817</strain>
    </source>
</reference>
<dbReference type="GO" id="GO:0005829">
    <property type="term" value="C:cytosol"/>
    <property type="evidence" value="ECO:0007669"/>
    <property type="project" value="TreeGrafter"/>
</dbReference>
<dbReference type="InterPro" id="IPR050559">
    <property type="entry name" value="P-Pant_transferase_sf"/>
</dbReference>
<dbReference type="InterPro" id="IPR037143">
    <property type="entry name" value="4-PPantetheinyl_Trfase_dom_sf"/>
</dbReference>
<gene>
    <name evidence="5" type="ORF">CHM34_17050</name>
</gene>
<evidence type="ECO:0000313" key="5">
    <source>
        <dbReference type="EMBL" id="OYD06271.1"/>
    </source>
</evidence>
<dbReference type="AlphaFoldDB" id="A0A235B219"/>
<dbReference type="SUPFAM" id="SSF56214">
    <property type="entry name" value="4'-phosphopantetheinyl transferase"/>
    <property type="match status" value="2"/>
</dbReference>
<dbReference type="EMBL" id="NOWF01000014">
    <property type="protein sequence ID" value="OYD06271.1"/>
    <property type="molecule type" value="Genomic_DNA"/>
</dbReference>